<dbReference type="Pfam" id="PF00817">
    <property type="entry name" value="IMS"/>
    <property type="match status" value="1"/>
</dbReference>
<evidence type="ECO:0000313" key="2">
    <source>
        <dbReference type="EMBL" id="BDI30553.1"/>
    </source>
</evidence>
<dbReference type="AlphaFoldDB" id="A0A402CVT7"/>
<dbReference type="PROSITE" id="PS50173">
    <property type="entry name" value="UMUC"/>
    <property type="match status" value="1"/>
</dbReference>
<gene>
    <name evidence="2" type="ORF">CCAX7_26040</name>
</gene>
<dbReference type="GO" id="GO:0006281">
    <property type="term" value="P:DNA repair"/>
    <property type="evidence" value="ECO:0007669"/>
    <property type="project" value="InterPro"/>
</dbReference>
<organism evidence="2 3">
    <name type="scientific">Capsulimonas corticalis</name>
    <dbReference type="NCBI Taxonomy" id="2219043"/>
    <lineage>
        <taxon>Bacteria</taxon>
        <taxon>Bacillati</taxon>
        <taxon>Armatimonadota</taxon>
        <taxon>Armatimonadia</taxon>
        <taxon>Capsulimonadales</taxon>
        <taxon>Capsulimonadaceae</taxon>
        <taxon>Capsulimonas</taxon>
    </lineage>
</organism>
<dbReference type="SUPFAM" id="SSF100879">
    <property type="entry name" value="Lesion bypass DNA polymerase (Y-family), little finger domain"/>
    <property type="match status" value="1"/>
</dbReference>
<accession>A0A402CVT7</accession>
<dbReference type="InterPro" id="IPR043502">
    <property type="entry name" value="DNA/RNA_pol_sf"/>
</dbReference>
<dbReference type="Gene3D" id="3.30.1490.100">
    <property type="entry name" value="DNA polymerase, Y-family, little finger domain"/>
    <property type="match status" value="1"/>
</dbReference>
<dbReference type="EMBL" id="AP025739">
    <property type="protein sequence ID" value="BDI30553.1"/>
    <property type="molecule type" value="Genomic_DNA"/>
</dbReference>
<dbReference type="InterPro" id="IPR017961">
    <property type="entry name" value="DNA_pol_Y-fam_little_finger"/>
</dbReference>
<dbReference type="PANTHER" id="PTHR11076">
    <property type="entry name" value="DNA REPAIR POLYMERASE UMUC / TRANSFERASE FAMILY MEMBER"/>
    <property type="match status" value="1"/>
</dbReference>
<dbReference type="GO" id="GO:0042276">
    <property type="term" value="P:error-prone translesion synthesis"/>
    <property type="evidence" value="ECO:0007669"/>
    <property type="project" value="TreeGrafter"/>
</dbReference>
<evidence type="ECO:0000256" key="1">
    <source>
        <dbReference type="ARBA" id="ARBA00010945"/>
    </source>
</evidence>
<keyword evidence="3" id="KW-1185">Reference proteome</keyword>
<dbReference type="KEGG" id="ccot:CCAX7_26040"/>
<name>A0A402CVT7_9BACT</name>
<proteinExistence type="inferred from homology"/>
<dbReference type="Pfam" id="PF11799">
    <property type="entry name" value="IMS_C"/>
    <property type="match status" value="1"/>
</dbReference>
<dbReference type="GO" id="GO:0003684">
    <property type="term" value="F:damaged DNA binding"/>
    <property type="evidence" value="ECO:0007669"/>
    <property type="project" value="InterPro"/>
</dbReference>
<dbReference type="InterPro" id="IPR043128">
    <property type="entry name" value="Rev_trsase/Diguanyl_cyclase"/>
</dbReference>
<evidence type="ECO:0000313" key="3">
    <source>
        <dbReference type="Proteomes" id="UP000287394"/>
    </source>
</evidence>
<sequence length="438" mass="48822">MGISKGLSTSTASALCQGLIVLPYDQASYAETAEAIWDVIAVETNSVEPINPELYYAEFDGPDIAGRVQHLARTIADKIGVPISVGLGSSKLVAHAAAMVKPQDRDAQVHVEVIEQSHEPYLLAQFPVDFLPGVDAKLIQRLGKLGVTTIGNIRKIPAPELERQVNKQMALKLRRLAIGEDSDPVKALWPQQKIEHRHVFDDEVRHDEIIAQALQACVVKIAFDLQRGGKYCRTVALTIKADDQSFVHENEHLYSPSHDAATLLRTANRLLARLWLQKPVVEISVAVTGIDAGGSVQLTLLDTANNSDSFAHERKISLEAEMRTLRKRYGPASVVTGSLLLKSSKLNLWTHALTKRRDERVRVSMDQYGRPLRYSRSGRSAYDGGRYEIVRVIDQWRSSTWSWGKIAEVDAFRVMTEPHGTFELHKIGDEWRLRATAD</sequence>
<comment type="similarity">
    <text evidence="1">Belongs to the DNA polymerase type-Y family.</text>
</comment>
<dbReference type="InterPro" id="IPR036775">
    <property type="entry name" value="DNA_pol_Y-fam_lit_finger_sf"/>
</dbReference>
<dbReference type="Proteomes" id="UP000287394">
    <property type="component" value="Chromosome"/>
</dbReference>
<dbReference type="InterPro" id="IPR050116">
    <property type="entry name" value="DNA_polymerase-Y"/>
</dbReference>
<dbReference type="Gene3D" id="1.10.150.20">
    <property type="entry name" value="5' to 3' exonuclease, C-terminal subdomain"/>
    <property type="match status" value="1"/>
</dbReference>
<reference evidence="2 3" key="1">
    <citation type="journal article" date="2019" name="Int. J. Syst. Evol. Microbiol.">
        <title>Capsulimonas corticalis gen. nov., sp. nov., an aerobic capsulated bacterium, of a novel bacterial order, Capsulimonadales ord. nov., of the class Armatimonadia of the phylum Armatimonadetes.</title>
        <authorList>
            <person name="Li J."/>
            <person name="Kudo C."/>
            <person name="Tonouchi A."/>
        </authorList>
    </citation>
    <scope>NUCLEOTIDE SEQUENCE [LARGE SCALE GENOMIC DNA]</scope>
    <source>
        <strain evidence="2 3">AX-7</strain>
    </source>
</reference>
<dbReference type="GO" id="GO:0009432">
    <property type="term" value="P:SOS response"/>
    <property type="evidence" value="ECO:0007669"/>
    <property type="project" value="TreeGrafter"/>
</dbReference>
<protein>
    <submittedName>
        <fullName evidence="2">Uncharacterized protein</fullName>
    </submittedName>
</protein>
<dbReference type="GO" id="GO:0005829">
    <property type="term" value="C:cytosol"/>
    <property type="evidence" value="ECO:0007669"/>
    <property type="project" value="TreeGrafter"/>
</dbReference>
<dbReference type="GO" id="GO:0003887">
    <property type="term" value="F:DNA-directed DNA polymerase activity"/>
    <property type="evidence" value="ECO:0007669"/>
    <property type="project" value="TreeGrafter"/>
</dbReference>
<dbReference type="Gene3D" id="3.40.1170.60">
    <property type="match status" value="1"/>
</dbReference>
<dbReference type="InterPro" id="IPR001126">
    <property type="entry name" value="UmuC"/>
</dbReference>
<dbReference type="SUPFAM" id="SSF56672">
    <property type="entry name" value="DNA/RNA polymerases"/>
    <property type="match status" value="1"/>
</dbReference>
<dbReference type="Gene3D" id="3.30.70.270">
    <property type="match status" value="1"/>
</dbReference>
<dbReference type="PANTHER" id="PTHR11076:SF33">
    <property type="entry name" value="DNA POLYMERASE KAPPA"/>
    <property type="match status" value="1"/>
</dbReference>